<dbReference type="PROSITE" id="PS50089">
    <property type="entry name" value="ZF_RING_2"/>
    <property type="match status" value="1"/>
</dbReference>
<keyword evidence="3" id="KW-0862">Zinc</keyword>
<organism evidence="7 8">
    <name type="scientific">Forsythia ovata</name>
    <dbReference type="NCBI Taxonomy" id="205694"/>
    <lineage>
        <taxon>Eukaryota</taxon>
        <taxon>Viridiplantae</taxon>
        <taxon>Streptophyta</taxon>
        <taxon>Embryophyta</taxon>
        <taxon>Tracheophyta</taxon>
        <taxon>Spermatophyta</taxon>
        <taxon>Magnoliopsida</taxon>
        <taxon>eudicotyledons</taxon>
        <taxon>Gunneridae</taxon>
        <taxon>Pentapetalae</taxon>
        <taxon>asterids</taxon>
        <taxon>lamiids</taxon>
        <taxon>Lamiales</taxon>
        <taxon>Oleaceae</taxon>
        <taxon>Forsythieae</taxon>
        <taxon>Forsythia</taxon>
    </lineage>
</organism>
<accession>A0ABD1PHM3</accession>
<dbReference type="GO" id="GO:0008270">
    <property type="term" value="F:zinc ion binding"/>
    <property type="evidence" value="ECO:0007669"/>
    <property type="project" value="UniProtKB-KW"/>
</dbReference>
<dbReference type="InterPro" id="IPR001841">
    <property type="entry name" value="Znf_RING"/>
</dbReference>
<name>A0ABD1PHM3_9LAMI</name>
<reference evidence="8" key="1">
    <citation type="submission" date="2024-07" db="EMBL/GenBank/DDBJ databases">
        <title>Two chromosome-level genome assemblies of Korean endemic species Abeliophyllum distichum and Forsythia ovata (Oleaceae).</title>
        <authorList>
            <person name="Jang H."/>
        </authorList>
    </citation>
    <scope>NUCLEOTIDE SEQUENCE [LARGE SCALE GENOMIC DNA]</scope>
</reference>
<dbReference type="Pfam" id="PF13923">
    <property type="entry name" value="zf-C3HC4_2"/>
    <property type="match status" value="1"/>
</dbReference>
<evidence type="ECO:0000256" key="2">
    <source>
        <dbReference type="ARBA" id="ARBA00022771"/>
    </source>
</evidence>
<evidence type="ECO:0000256" key="1">
    <source>
        <dbReference type="ARBA" id="ARBA00022723"/>
    </source>
</evidence>
<keyword evidence="1" id="KW-0479">Metal-binding</keyword>
<sequence length="213" mass="23860">MHKLPKHGWQIMHALNKGQNAFMGKWERQNSAWIFFPITKRSIDSSMPLNLDLNLPASSDDLDTDLELAQPNELPRTSQEPARDQASNKSTRSRRTRHFEEAGGSQTDQSASSGASGSGSRRRRVSRGQRCDGGEGDDQDQNQGSQSAPQPIPPIFSCPICMQEIIEETSTKCGHIFCRLCILNAIVAQGKCPTCRRKVKVKEIFRIYFPRSE</sequence>
<evidence type="ECO:0000259" key="6">
    <source>
        <dbReference type="PROSITE" id="PS50089"/>
    </source>
</evidence>
<dbReference type="SMART" id="SM00184">
    <property type="entry name" value="RING"/>
    <property type="match status" value="1"/>
</dbReference>
<gene>
    <name evidence="7" type="ORF">Fot_53031</name>
</gene>
<dbReference type="EMBL" id="JBFOLJ010000019">
    <property type="protein sequence ID" value="KAL2463375.1"/>
    <property type="molecule type" value="Genomic_DNA"/>
</dbReference>
<dbReference type="PANTHER" id="PTHR47094:SF18">
    <property type="entry name" value="RING-TYPE DOMAIN-CONTAINING PROTEIN"/>
    <property type="match status" value="1"/>
</dbReference>
<dbReference type="Proteomes" id="UP001604277">
    <property type="component" value="Unassembled WGS sequence"/>
</dbReference>
<dbReference type="InterPro" id="IPR049627">
    <property type="entry name" value="SLX8"/>
</dbReference>
<dbReference type="SUPFAM" id="SSF57850">
    <property type="entry name" value="RING/U-box"/>
    <property type="match status" value="1"/>
</dbReference>
<dbReference type="Gene3D" id="3.30.40.10">
    <property type="entry name" value="Zinc/RING finger domain, C3HC4 (zinc finger)"/>
    <property type="match status" value="1"/>
</dbReference>
<evidence type="ECO:0000256" key="4">
    <source>
        <dbReference type="PROSITE-ProRule" id="PRU00175"/>
    </source>
</evidence>
<comment type="caution">
    <text evidence="7">The sequence shown here is derived from an EMBL/GenBank/DDBJ whole genome shotgun (WGS) entry which is preliminary data.</text>
</comment>
<dbReference type="InterPro" id="IPR017907">
    <property type="entry name" value="Znf_RING_CS"/>
</dbReference>
<dbReference type="AlphaFoldDB" id="A0ABD1PHM3"/>
<dbReference type="InterPro" id="IPR013083">
    <property type="entry name" value="Znf_RING/FYVE/PHD"/>
</dbReference>
<evidence type="ECO:0000313" key="8">
    <source>
        <dbReference type="Proteomes" id="UP001604277"/>
    </source>
</evidence>
<dbReference type="PROSITE" id="PS00518">
    <property type="entry name" value="ZF_RING_1"/>
    <property type="match status" value="1"/>
</dbReference>
<proteinExistence type="predicted"/>
<feature type="region of interest" description="Disordered" evidence="5">
    <location>
        <begin position="71"/>
        <end position="152"/>
    </location>
</feature>
<feature type="compositionally biased region" description="Polar residues" evidence="5">
    <location>
        <begin position="75"/>
        <end position="90"/>
    </location>
</feature>
<feature type="compositionally biased region" description="Low complexity" evidence="5">
    <location>
        <begin position="102"/>
        <end position="119"/>
    </location>
</feature>
<evidence type="ECO:0000256" key="5">
    <source>
        <dbReference type="SAM" id="MobiDB-lite"/>
    </source>
</evidence>
<feature type="domain" description="RING-type" evidence="6">
    <location>
        <begin position="158"/>
        <end position="196"/>
    </location>
</feature>
<evidence type="ECO:0000313" key="7">
    <source>
        <dbReference type="EMBL" id="KAL2463375.1"/>
    </source>
</evidence>
<protein>
    <submittedName>
        <fullName evidence="7">LON peptidase N-terminal domain and RING finger protein 3-like</fullName>
    </submittedName>
</protein>
<dbReference type="PANTHER" id="PTHR47094">
    <property type="entry name" value="ELFLESS, ISOFORM B"/>
    <property type="match status" value="1"/>
</dbReference>
<keyword evidence="8" id="KW-1185">Reference proteome</keyword>
<keyword evidence="2 4" id="KW-0863">Zinc-finger</keyword>
<evidence type="ECO:0000256" key="3">
    <source>
        <dbReference type="ARBA" id="ARBA00022833"/>
    </source>
</evidence>